<dbReference type="ExpressionAtlas" id="M8CFU0">
    <property type="expression patterns" value="baseline"/>
</dbReference>
<dbReference type="Pfam" id="PF23247">
    <property type="entry name" value="LRR_RPS2"/>
    <property type="match status" value="1"/>
</dbReference>
<comment type="similarity">
    <text evidence="1">Belongs to the disease resistance NB-LRR family.</text>
</comment>
<dbReference type="GO" id="GO:0042742">
    <property type="term" value="P:defense response to bacterium"/>
    <property type="evidence" value="ECO:0007669"/>
    <property type="project" value="UniProtKB-ARBA"/>
</dbReference>
<dbReference type="InterPro" id="IPR003593">
    <property type="entry name" value="AAA+_ATPase"/>
</dbReference>
<dbReference type="InterPro" id="IPR032675">
    <property type="entry name" value="LRR_dom_sf"/>
</dbReference>
<dbReference type="SMART" id="SM00382">
    <property type="entry name" value="AAA"/>
    <property type="match status" value="1"/>
</dbReference>
<evidence type="ECO:0000256" key="2">
    <source>
        <dbReference type="ARBA" id="ARBA00022614"/>
    </source>
</evidence>
<dbReference type="SMART" id="SM00369">
    <property type="entry name" value="LRR_TYP"/>
    <property type="match status" value="3"/>
</dbReference>
<dbReference type="InterPro" id="IPR058922">
    <property type="entry name" value="WHD_DRP"/>
</dbReference>
<dbReference type="InterPro" id="IPR001611">
    <property type="entry name" value="Leu-rich_rpt"/>
</dbReference>
<organism evidence="6">
    <name type="scientific">Aegilops tauschii</name>
    <name type="common">Tausch's goatgrass</name>
    <name type="synonym">Aegilops squarrosa</name>
    <dbReference type="NCBI Taxonomy" id="37682"/>
    <lineage>
        <taxon>Eukaryota</taxon>
        <taxon>Viridiplantae</taxon>
        <taxon>Streptophyta</taxon>
        <taxon>Embryophyta</taxon>
        <taxon>Tracheophyta</taxon>
        <taxon>Spermatophyta</taxon>
        <taxon>Magnoliopsida</taxon>
        <taxon>Liliopsida</taxon>
        <taxon>Poales</taxon>
        <taxon>Poaceae</taxon>
        <taxon>BOP clade</taxon>
        <taxon>Pooideae</taxon>
        <taxon>Triticodae</taxon>
        <taxon>Triticeae</taxon>
        <taxon>Triticinae</taxon>
        <taxon>Aegilops</taxon>
    </lineage>
</organism>
<keyword evidence="2" id="KW-0433">Leucine-rich repeat</keyword>
<protein>
    <submittedName>
        <fullName evidence="6">Disease resistance protein RPS2</fullName>
    </submittedName>
</protein>
<dbReference type="PANTHER" id="PTHR33463:SF207">
    <property type="entry name" value="AAA+ ATPASE DOMAIN-CONTAINING PROTEIN"/>
    <property type="match status" value="1"/>
</dbReference>
<dbReference type="InterPro" id="IPR055414">
    <property type="entry name" value="LRR_R13L4/SHOC2-like"/>
</dbReference>
<evidence type="ECO:0000256" key="3">
    <source>
        <dbReference type="ARBA" id="ARBA00022737"/>
    </source>
</evidence>
<evidence type="ECO:0000259" key="5">
    <source>
        <dbReference type="SMART" id="SM00382"/>
    </source>
</evidence>
<proteinExistence type="inferred from homology"/>
<keyword evidence="4" id="KW-0611">Plant defense</keyword>
<evidence type="ECO:0000313" key="6">
    <source>
        <dbReference type="EnsemblPlants" id="EMT33264"/>
    </source>
</evidence>
<reference evidence="6" key="1">
    <citation type="submission" date="2015-06" db="UniProtKB">
        <authorList>
            <consortium name="EnsemblPlants"/>
        </authorList>
    </citation>
    <scope>IDENTIFICATION</scope>
</reference>
<dbReference type="InterPro" id="IPR002182">
    <property type="entry name" value="NB-ARC"/>
</dbReference>
<dbReference type="InterPro" id="IPR003591">
    <property type="entry name" value="Leu-rich_rpt_typical-subtyp"/>
</dbReference>
<feature type="domain" description="AAA+ ATPase" evidence="5">
    <location>
        <begin position="366"/>
        <end position="514"/>
    </location>
</feature>
<dbReference type="InterPro" id="IPR050905">
    <property type="entry name" value="Plant_NBS-LRR"/>
</dbReference>
<dbReference type="PANTHER" id="PTHR33463">
    <property type="entry name" value="NB-ARC DOMAIN-CONTAINING PROTEIN-RELATED"/>
    <property type="match status" value="1"/>
</dbReference>
<dbReference type="GO" id="GO:0043531">
    <property type="term" value="F:ADP binding"/>
    <property type="evidence" value="ECO:0007669"/>
    <property type="project" value="InterPro"/>
</dbReference>
<evidence type="ECO:0000256" key="1">
    <source>
        <dbReference type="ARBA" id="ARBA00008894"/>
    </source>
</evidence>
<dbReference type="Gene3D" id="3.80.10.10">
    <property type="entry name" value="Ribonuclease Inhibitor"/>
    <property type="match status" value="1"/>
</dbReference>
<dbReference type="PRINTS" id="PR00364">
    <property type="entry name" value="DISEASERSIST"/>
</dbReference>
<accession>M8CFU0</accession>
<dbReference type="Gene3D" id="3.40.50.300">
    <property type="entry name" value="P-loop containing nucleotide triphosphate hydrolases"/>
    <property type="match status" value="1"/>
</dbReference>
<dbReference type="InterPro" id="IPR036388">
    <property type="entry name" value="WH-like_DNA-bd_sf"/>
</dbReference>
<keyword evidence="3" id="KW-0677">Repeat</keyword>
<dbReference type="FunFam" id="1.10.10.10:FF:000322">
    <property type="entry name" value="Probable disease resistance protein At1g63360"/>
    <property type="match status" value="1"/>
</dbReference>
<dbReference type="AlphaFoldDB" id="M8CFU0"/>
<dbReference type="InterPro" id="IPR057135">
    <property type="entry name" value="At4g27190-like_LRR"/>
</dbReference>
<dbReference type="SUPFAM" id="SSF52058">
    <property type="entry name" value="L domain-like"/>
    <property type="match status" value="1"/>
</dbReference>
<dbReference type="InterPro" id="IPR027417">
    <property type="entry name" value="P-loop_NTPase"/>
</dbReference>
<dbReference type="PROSITE" id="PS51450">
    <property type="entry name" value="LRR"/>
    <property type="match status" value="1"/>
</dbReference>
<dbReference type="GO" id="GO:0002758">
    <property type="term" value="P:innate immune response-activating signaling pathway"/>
    <property type="evidence" value="ECO:0007669"/>
    <property type="project" value="UniProtKB-ARBA"/>
</dbReference>
<sequence length="1082" mass="120663">MASWPRSLLRRGVGFCYGNDDGIKRSLGRGVDFGSWFSPACPRLASMMELYGEVEVARLGATGDDDDACDDSWADVFLHCSYVFHVGGQHHRRAHLRFGGFAILQCSTIGGQALSAASMRKCHLNLQTVVSGWGHFGHSGISASSQGGQTTSTGGHGDALDLLKLLPDCDCLIFLHPTKKASSRAFYFLVLLTGLQQWHMWLAYIVNTLITPIYHIVFKHVMYPFTASRNVKHLKEAAEGLIAKGNDVRYEIEIAERNGRTAKNEVRKWLENVNAIKSDEEAIRQVYDERCQVFGCISLNCWSNYKISKSAEKELLKAQEYAKIDTSVVAIQPLPPSVREMPVSSSGLPSEEHNMQEAARCIRNSPVGMIGIWGLGGVGKTHLLKKINNSFLGDSFFDVVIFVTASKDCSVEKIQAEIVKKLSLRKESQANIISDLLSRRSFLVLLDDLWERLDLQAAGITHPLGALSRELVKELKGLPLALIATGKAMHPKKDPGEWETAIRLLRRSGHDADDPTSVENTIYFKLKLSYDSLGNDTMRRCFLVCSPWPEDSPIAKDDLIQCWMGLGLLNKCDMQTSYSEGYNIIGHLQAASLLEGTEDSSKHLKMHDVIRDMAIWISCGCGENNNKWVVHAAIGKTASRKCIPWNRVEYLSMMGNGLEELPYLGGGVNENSMGCSVRSKCFLGSGSTELRTTLLLQANKFNEKALGNIYLFTSLTYLDLSQNYIRVLPLAVCALGDLEYLNLSYNYITELPKDLRHLTKLKFLYLRGNPIHTVPKGTISRLQELQVLDLLSSQVSTHANYTLSLFPELDFLDNLKAVEIGVKGDAAYELLGKFPGLPVRSIHLSRLTGTPTFCFLDGCFSSSSVQASLYDLTIYKCCMQQILVRSGTEGAVSQFDVLRSLTLDSLRSLKGIIWKRVVPEPLFPRLTYPAVVHCQSLRHISWAMHLPCLERILVNNCGGMKQIVRTKKKDGGAGEEDRGQAPVHGFPCLKYLELQSLPGLSSLCDPEVTFPSLETMEISFCPKLKRLPFLMRTVPRRLRNISVPLVQMRWWESLEWVEEGVKRAVQPLVNSDITDQLEQSPI</sequence>
<dbReference type="SUPFAM" id="SSF52540">
    <property type="entry name" value="P-loop containing nucleoside triphosphate hydrolases"/>
    <property type="match status" value="1"/>
</dbReference>
<name>M8CFU0_AEGTA</name>
<evidence type="ECO:0000256" key="4">
    <source>
        <dbReference type="ARBA" id="ARBA00022821"/>
    </source>
</evidence>
<dbReference type="Pfam" id="PF23598">
    <property type="entry name" value="LRR_14"/>
    <property type="match status" value="1"/>
</dbReference>
<dbReference type="Pfam" id="PF00931">
    <property type="entry name" value="NB-ARC"/>
    <property type="match status" value="1"/>
</dbReference>
<dbReference type="Pfam" id="PF23559">
    <property type="entry name" value="WHD_DRP"/>
    <property type="match status" value="1"/>
</dbReference>
<dbReference type="EnsemblPlants" id="EMT33264">
    <property type="protein sequence ID" value="EMT33264"/>
    <property type="gene ID" value="F775_16721"/>
</dbReference>
<dbReference type="Gene3D" id="1.10.10.10">
    <property type="entry name" value="Winged helix-like DNA-binding domain superfamily/Winged helix DNA-binding domain"/>
    <property type="match status" value="1"/>
</dbReference>
<dbReference type="GO" id="GO:0009626">
    <property type="term" value="P:plant-type hypersensitive response"/>
    <property type="evidence" value="ECO:0007669"/>
    <property type="project" value="UniProtKB-ARBA"/>
</dbReference>